<feature type="compositionally biased region" description="Polar residues" evidence="1">
    <location>
        <begin position="62"/>
        <end position="75"/>
    </location>
</feature>
<feature type="compositionally biased region" description="Basic and acidic residues" evidence="1">
    <location>
        <begin position="76"/>
        <end position="86"/>
    </location>
</feature>
<comment type="caution">
    <text evidence="2">The sequence shown here is derived from an EMBL/GenBank/DDBJ whole genome shotgun (WGS) entry which is preliminary data.</text>
</comment>
<organism evidence="2 3">
    <name type="scientific">Ilyodon furcidens</name>
    <name type="common">goldbreast splitfin</name>
    <dbReference type="NCBI Taxonomy" id="33524"/>
    <lineage>
        <taxon>Eukaryota</taxon>
        <taxon>Metazoa</taxon>
        <taxon>Chordata</taxon>
        <taxon>Craniata</taxon>
        <taxon>Vertebrata</taxon>
        <taxon>Euteleostomi</taxon>
        <taxon>Actinopterygii</taxon>
        <taxon>Neopterygii</taxon>
        <taxon>Teleostei</taxon>
        <taxon>Neoteleostei</taxon>
        <taxon>Acanthomorphata</taxon>
        <taxon>Ovalentaria</taxon>
        <taxon>Atherinomorphae</taxon>
        <taxon>Cyprinodontiformes</taxon>
        <taxon>Goodeidae</taxon>
        <taxon>Ilyodon</taxon>
    </lineage>
</organism>
<dbReference type="EMBL" id="JAHRIQ010095318">
    <property type="protein sequence ID" value="MEQ2252585.1"/>
    <property type="molecule type" value="Genomic_DNA"/>
</dbReference>
<accession>A0ABV0V5G8</accession>
<proteinExistence type="predicted"/>
<feature type="compositionally biased region" description="Low complexity" evidence="1">
    <location>
        <begin position="87"/>
        <end position="98"/>
    </location>
</feature>
<feature type="region of interest" description="Disordered" evidence="1">
    <location>
        <begin position="62"/>
        <end position="105"/>
    </location>
</feature>
<keyword evidence="3" id="KW-1185">Reference proteome</keyword>
<evidence type="ECO:0000313" key="2">
    <source>
        <dbReference type="EMBL" id="MEQ2252585.1"/>
    </source>
</evidence>
<dbReference type="Proteomes" id="UP001482620">
    <property type="component" value="Unassembled WGS sequence"/>
</dbReference>
<protein>
    <submittedName>
        <fullName evidence="2">Uncharacterized protein</fullName>
    </submittedName>
</protein>
<reference evidence="2 3" key="1">
    <citation type="submission" date="2021-06" db="EMBL/GenBank/DDBJ databases">
        <authorList>
            <person name="Palmer J.M."/>
        </authorList>
    </citation>
    <scope>NUCLEOTIDE SEQUENCE [LARGE SCALE GENOMIC DNA]</scope>
    <source>
        <strain evidence="3">if_2019</strain>
        <tissue evidence="2">Muscle</tissue>
    </source>
</reference>
<gene>
    <name evidence="2" type="ORF">ILYODFUR_023225</name>
</gene>
<evidence type="ECO:0000256" key="1">
    <source>
        <dbReference type="SAM" id="MobiDB-lite"/>
    </source>
</evidence>
<sequence length="105" mass="11429">MFSKHKKRTVSMNAPTFKILAIAGFKKTAFYALHVFVSGYRTQSVISTGSSIVGRGEAGAYLQQSMGGSPSQGNTDTHRHTPDKTTTHSTSTHSLIHTNTEHNIH</sequence>
<evidence type="ECO:0000313" key="3">
    <source>
        <dbReference type="Proteomes" id="UP001482620"/>
    </source>
</evidence>
<name>A0ABV0V5G8_9TELE</name>